<organism evidence="5 6">
    <name type="scientific">Calderihabitans maritimus</name>
    <dbReference type="NCBI Taxonomy" id="1246530"/>
    <lineage>
        <taxon>Bacteria</taxon>
        <taxon>Bacillati</taxon>
        <taxon>Bacillota</taxon>
        <taxon>Clostridia</taxon>
        <taxon>Neomoorellales</taxon>
        <taxon>Calderihabitantaceae</taxon>
        <taxon>Calderihabitans</taxon>
    </lineage>
</organism>
<accession>A0A1Z5HNC6</accession>
<keyword evidence="2 3" id="KW-0520">NAD</keyword>
<dbReference type="Gene3D" id="3.40.50.720">
    <property type="entry name" value="NAD(P)-binding Rossmann-like Domain"/>
    <property type="match status" value="1"/>
</dbReference>
<reference evidence="6" key="1">
    <citation type="journal article" date="2017" name="Appl. Environ. Microbiol.">
        <title>Genomic analysis of Calderihabitans maritimus KKC1, a thermophilic hydrogenogenic carboxydotrophic bacterium isolated from marine sediment.</title>
        <authorList>
            <person name="Omae K."/>
            <person name="Yoneda Y."/>
            <person name="Fukuyama Y."/>
            <person name="Yoshida T."/>
            <person name="Sako Y."/>
        </authorList>
    </citation>
    <scope>NUCLEOTIDE SEQUENCE [LARGE SCALE GENOMIC DNA]</scope>
    <source>
        <strain evidence="6">KKC1</strain>
    </source>
</reference>
<dbReference type="SUPFAM" id="SSF51735">
    <property type="entry name" value="NAD(P)-binding Rossmann-fold domains"/>
    <property type="match status" value="1"/>
</dbReference>
<feature type="binding site" evidence="3">
    <location>
        <begin position="155"/>
        <end position="163"/>
    </location>
    <ligand>
        <name>NAD(+)</name>
        <dbReference type="ChEBI" id="CHEBI:57540"/>
    </ligand>
</feature>
<comment type="similarity">
    <text evidence="1 3">Belongs to the acetaldehyde dehydrogenase family.</text>
</comment>
<dbReference type="EMBL" id="BDGJ01000003">
    <property type="protein sequence ID" value="GAW91026.1"/>
    <property type="molecule type" value="Genomic_DNA"/>
</dbReference>
<comment type="caution">
    <text evidence="5">The sequence shown here is derived from an EMBL/GenBank/DDBJ whole genome shotgun (WGS) entry which is preliminary data.</text>
</comment>
<comment type="catalytic activity">
    <reaction evidence="3">
        <text>acetaldehyde + NAD(+) + CoA = acetyl-CoA + NADH + H(+)</text>
        <dbReference type="Rhea" id="RHEA:23288"/>
        <dbReference type="ChEBI" id="CHEBI:15343"/>
        <dbReference type="ChEBI" id="CHEBI:15378"/>
        <dbReference type="ChEBI" id="CHEBI:57287"/>
        <dbReference type="ChEBI" id="CHEBI:57288"/>
        <dbReference type="ChEBI" id="CHEBI:57540"/>
        <dbReference type="ChEBI" id="CHEBI:57945"/>
        <dbReference type="EC" id="1.2.1.10"/>
    </reaction>
</comment>
<dbReference type="GO" id="GO:0008774">
    <property type="term" value="F:acetaldehyde dehydrogenase (acetylating) activity"/>
    <property type="evidence" value="ECO:0007669"/>
    <property type="project" value="UniProtKB-UniRule"/>
</dbReference>
<dbReference type="Pfam" id="PF01118">
    <property type="entry name" value="Semialdhyde_dh"/>
    <property type="match status" value="1"/>
</dbReference>
<dbReference type="InterPro" id="IPR003361">
    <property type="entry name" value="Acetaldehyde_dehydrogenase"/>
</dbReference>
<dbReference type="HAMAP" id="MF_01657">
    <property type="entry name" value="Ac_ald_DH_ac"/>
    <property type="match status" value="1"/>
</dbReference>
<dbReference type="RefSeq" id="WP_088552624.1">
    <property type="nucleotide sequence ID" value="NZ_BDGJ01000003.1"/>
</dbReference>
<dbReference type="EC" id="1.2.1.10" evidence="3"/>
<dbReference type="PIRSF" id="PIRSF015689">
    <property type="entry name" value="Actaldh_dh_actl"/>
    <property type="match status" value="1"/>
</dbReference>
<dbReference type="Proteomes" id="UP000197032">
    <property type="component" value="Unassembled WGS sequence"/>
</dbReference>
<keyword evidence="3" id="KW-0560">Oxidoreductase</keyword>
<evidence type="ECO:0000256" key="2">
    <source>
        <dbReference type="ARBA" id="ARBA00023027"/>
    </source>
</evidence>
<sequence length="300" mass="31998">MDKIKVAIIGPGNIGSDLMYKIRRSPYLQLEMVAGIVESEGIKRARSFGVKTTIEGIGPILEDEDIKIVFDATGAKPHLQHAPLLKEAGKIAIDLTPAAVGPYVVPPVNLHEVAEEPNLNLVTCGGQATVPIVHAINRVAGARYAEIVAAIASKSAGPGTRQNIDEFTQTTAKALRIVGGAQKSKAIIILNPAEPPIMMTNTVYVEVEKPDEKAIRESVLAMVKEVQSYVPGYKLRVPPILDGNKVTTIIQVEGAGDFLPKYSGNLDIITAAAVAVGERLAQRMLKKGGVAVWEKQSACI</sequence>
<dbReference type="Gene3D" id="3.30.360.10">
    <property type="entry name" value="Dihydrodipicolinate Reductase, domain 2"/>
    <property type="match status" value="1"/>
</dbReference>
<feature type="domain" description="Semialdehyde dehydrogenase NAD-binding" evidence="4">
    <location>
        <begin position="5"/>
        <end position="116"/>
    </location>
</feature>
<evidence type="ECO:0000313" key="6">
    <source>
        <dbReference type="Proteomes" id="UP000197032"/>
    </source>
</evidence>
<comment type="caution">
    <text evidence="3">Lacks conserved residue(s) required for the propagation of feature annotation.</text>
</comment>
<evidence type="ECO:0000256" key="3">
    <source>
        <dbReference type="HAMAP-Rule" id="MF_01657"/>
    </source>
</evidence>
<dbReference type="GO" id="GO:0051287">
    <property type="term" value="F:NAD binding"/>
    <property type="evidence" value="ECO:0007669"/>
    <property type="project" value="UniProtKB-UniRule"/>
</dbReference>
<dbReference type="AlphaFoldDB" id="A0A1Z5HNC6"/>
<name>A0A1Z5HNC6_9FIRM</name>
<dbReference type="OrthoDB" id="9783105at2"/>
<protein>
    <recommendedName>
        <fullName evidence="3">Acetaldehyde dehydrogenase</fullName>
        <ecNumber evidence="3">1.2.1.10</ecNumber>
    </recommendedName>
    <alternativeName>
        <fullName evidence="3">Acetaldehyde dehydrogenase [acetylating]</fullName>
    </alternativeName>
</protein>
<dbReference type="Pfam" id="PF09290">
    <property type="entry name" value="AcetDehyd-dimer"/>
    <property type="match status" value="1"/>
</dbReference>
<dbReference type="InterPro" id="IPR000534">
    <property type="entry name" value="Semialdehyde_DH_NAD-bd"/>
</dbReference>
<evidence type="ECO:0000259" key="4">
    <source>
        <dbReference type="SMART" id="SM00859"/>
    </source>
</evidence>
<proteinExistence type="inferred from homology"/>
<evidence type="ECO:0000256" key="1">
    <source>
        <dbReference type="ARBA" id="ARBA00009244"/>
    </source>
</evidence>
<feature type="binding site" evidence="3">
    <location>
        <position position="265"/>
    </location>
    <ligand>
        <name>NAD(+)</name>
        <dbReference type="ChEBI" id="CHEBI:57540"/>
    </ligand>
</feature>
<gene>
    <name evidence="5" type="ORF">KKC1_01880</name>
</gene>
<evidence type="ECO:0000313" key="5">
    <source>
        <dbReference type="EMBL" id="GAW91026.1"/>
    </source>
</evidence>
<keyword evidence="3" id="KW-0058">Aromatic hydrocarbons catabolism</keyword>
<dbReference type="SUPFAM" id="SSF55347">
    <property type="entry name" value="Glyceraldehyde-3-phosphate dehydrogenase-like, C-terminal domain"/>
    <property type="match status" value="1"/>
</dbReference>
<dbReference type="CDD" id="cd23933">
    <property type="entry name" value="ALDH_C"/>
    <property type="match status" value="1"/>
</dbReference>
<dbReference type="InterPro" id="IPR015426">
    <property type="entry name" value="Acetylaldehyde_DH_C"/>
</dbReference>
<dbReference type="NCBIfam" id="NF006157">
    <property type="entry name" value="PRK08300.1"/>
    <property type="match status" value="1"/>
</dbReference>
<dbReference type="InterPro" id="IPR036291">
    <property type="entry name" value="NAD(P)-bd_dom_sf"/>
</dbReference>
<feature type="active site" description="Acyl-thioester intermediate" evidence="3">
    <location>
        <position position="124"/>
    </location>
</feature>
<keyword evidence="6" id="KW-1185">Reference proteome</keyword>
<dbReference type="NCBIfam" id="TIGR03215">
    <property type="entry name" value="ac_ald_DH_ac"/>
    <property type="match status" value="1"/>
</dbReference>
<dbReference type="SMART" id="SM00859">
    <property type="entry name" value="Semialdhyde_dh"/>
    <property type="match status" value="1"/>
</dbReference>